<feature type="compositionally biased region" description="Low complexity" evidence="1">
    <location>
        <begin position="52"/>
        <end position="73"/>
    </location>
</feature>
<evidence type="ECO:0000313" key="2">
    <source>
        <dbReference type="EMBL" id="CAD7690435.1"/>
    </source>
</evidence>
<proteinExistence type="predicted"/>
<accession>A0A811ZP22</accession>
<evidence type="ECO:0000256" key="1">
    <source>
        <dbReference type="SAM" id="MobiDB-lite"/>
    </source>
</evidence>
<organism evidence="2 3">
    <name type="scientific">Nyctereutes procyonoides</name>
    <name type="common">Raccoon dog</name>
    <name type="synonym">Canis procyonoides</name>
    <dbReference type="NCBI Taxonomy" id="34880"/>
    <lineage>
        <taxon>Eukaryota</taxon>
        <taxon>Metazoa</taxon>
        <taxon>Chordata</taxon>
        <taxon>Craniata</taxon>
        <taxon>Vertebrata</taxon>
        <taxon>Euteleostomi</taxon>
        <taxon>Mammalia</taxon>
        <taxon>Eutheria</taxon>
        <taxon>Laurasiatheria</taxon>
        <taxon>Carnivora</taxon>
        <taxon>Caniformia</taxon>
        <taxon>Canidae</taxon>
        <taxon>Nyctereutes</taxon>
    </lineage>
</organism>
<dbReference type="Proteomes" id="UP000645828">
    <property type="component" value="Unassembled WGS sequence"/>
</dbReference>
<protein>
    <submittedName>
        <fullName evidence="2">(raccoon dog) hypothetical protein</fullName>
    </submittedName>
</protein>
<dbReference type="AlphaFoldDB" id="A0A811ZP22"/>
<evidence type="ECO:0000313" key="3">
    <source>
        <dbReference type="Proteomes" id="UP000645828"/>
    </source>
</evidence>
<gene>
    <name evidence="2" type="ORF">NYPRO_LOCUS23229</name>
</gene>
<name>A0A811ZP22_NYCPR</name>
<comment type="caution">
    <text evidence="2">The sequence shown here is derived from an EMBL/GenBank/DDBJ whole genome shotgun (WGS) entry which is preliminary data.</text>
</comment>
<keyword evidence="3" id="KW-1185">Reference proteome</keyword>
<dbReference type="EMBL" id="CAJHUB010000770">
    <property type="protein sequence ID" value="CAD7690435.1"/>
    <property type="molecule type" value="Genomic_DNA"/>
</dbReference>
<feature type="region of interest" description="Disordered" evidence="1">
    <location>
        <begin position="52"/>
        <end position="85"/>
    </location>
</feature>
<reference evidence="2" key="1">
    <citation type="submission" date="2020-12" db="EMBL/GenBank/DDBJ databases">
        <authorList>
            <consortium name="Molecular Ecology Group"/>
        </authorList>
    </citation>
    <scope>NUCLEOTIDE SEQUENCE</scope>
    <source>
        <strain evidence="2">TBG_1078</strain>
    </source>
</reference>
<sequence>MQTPRVEWFVSKGQRLPIGQSPPDVTGARLLLVCAPLAEFFAYLRQLQSQPGAAAGGRAAPRAGLRGGRSLPRAPEPGASVSSAAALEQPGLRPLALSPLAPQRAACSQKQCPLHFKRAPPPLTSSPHTPFSVPLWSRGSALSPCYFSGRTLLKPQREEDPHTWAPSLGGGRGERKIRSCFGEVSLPFQAVVPLY</sequence>